<evidence type="ECO:0000313" key="2">
    <source>
        <dbReference type="Proteomes" id="UP001163046"/>
    </source>
</evidence>
<sequence>MQNWRKINNDPVCFGTKDDTYGTFVMTENGLIYTFKLVHKTGSLSCKPIHPASYWGCTHPWFQGHELLTVITYPNKTALQLADYLRDGRKCGMLYHAYHIDGVGVDSTELVFNNLSPPMSVSIGQMFQIWYGEDLHDCYEGDNSGQTCADVYAWYATD</sequence>
<protein>
    <submittedName>
        <fullName evidence="1">Uncharacterized protein</fullName>
    </submittedName>
</protein>
<accession>A0A9W9ZEC9</accession>
<dbReference type="Proteomes" id="UP001163046">
    <property type="component" value="Unassembled WGS sequence"/>
</dbReference>
<reference evidence="1" key="1">
    <citation type="submission" date="2023-01" db="EMBL/GenBank/DDBJ databases">
        <title>Genome assembly of the deep-sea coral Lophelia pertusa.</title>
        <authorList>
            <person name="Herrera S."/>
            <person name="Cordes E."/>
        </authorList>
    </citation>
    <scope>NUCLEOTIDE SEQUENCE</scope>
    <source>
        <strain evidence="1">USNM1676648</strain>
        <tissue evidence="1">Polyp</tissue>
    </source>
</reference>
<dbReference type="OrthoDB" id="5959706at2759"/>
<dbReference type="EMBL" id="MU826356">
    <property type="protein sequence ID" value="KAJ7379735.1"/>
    <property type="molecule type" value="Genomic_DNA"/>
</dbReference>
<dbReference type="AlphaFoldDB" id="A0A9W9ZEC9"/>
<organism evidence="1 2">
    <name type="scientific">Desmophyllum pertusum</name>
    <dbReference type="NCBI Taxonomy" id="174260"/>
    <lineage>
        <taxon>Eukaryota</taxon>
        <taxon>Metazoa</taxon>
        <taxon>Cnidaria</taxon>
        <taxon>Anthozoa</taxon>
        <taxon>Hexacorallia</taxon>
        <taxon>Scleractinia</taxon>
        <taxon>Caryophylliina</taxon>
        <taxon>Caryophylliidae</taxon>
        <taxon>Desmophyllum</taxon>
    </lineage>
</organism>
<evidence type="ECO:0000313" key="1">
    <source>
        <dbReference type="EMBL" id="KAJ7379735.1"/>
    </source>
</evidence>
<comment type="caution">
    <text evidence="1">The sequence shown here is derived from an EMBL/GenBank/DDBJ whole genome shotgun (WGS) entry which is preliminary data.</text>
</comment>
<keyword evidence="2" id="KW-1185">Reference proteome</keyword>
<gene>
    <name evidence="1" type="ORF">OS493_014141</name>
</gene>
<proteinExistence type="predicted"/>
<name>A0A9W9ZEC9_9CNID</name>